<dbReference type="SUPFAM" id="SSF53850">
    <property type="entry name" value="Periplasmic binding protein-like II"/>
    <property type="match status" value="1"/>
</dbReference>
<keyword evidence="3" id="KW-1185">Reference proteome</keyword>
<dbReference type="InterPro" id="IPR050490">
    <property type="entry name" value="Bact_solute-bd_prot1"/>
</dbReference>
<reference evidence="2 3" key="1">
    <citation type="submission" date="2020-09" db="EMBL/GenBank/DDBJ databases">
        <title>Draft Genome Sequences of Oil-Oxidizing Bacteria Halomonas titanicae, Marinobacter lutaoensis, and Virgibacillus halodenitrificans Isolated from Highly Saline Environments.</title>
        <authorList>
            <person name="Grouzdev D.S."/>
            <person name="Sokolova D.S."/>
            <person name="Semenova E.M."/>
            <person name="Borzenkov I.A."/>
            <person name="Bidzhieva S.K."/>
            <person name="Poltaraus A.B."/>
            <person name="Nazina T.N."/>
        </authorList>
    </citation>
    <scope>NUCLEOTIDE SEQUENCE [LARGE SCALE GENOMIC DNA]</scope>
    <source>
        <strain evidence="2 3">VKM B-3472D</strain>
    </source>
</reference>
<dbReference type="EMBL" id="JACWEZ010000010">
    <property type="protein sequence ID" value="MBD1223843.1"/>
    <property type="molecule type" value="Genomic_DNA"/>
</dbReference>
<feature type="signal peptide" evidence="1">
    <location>
        <begin position="1"/>
        <end position="22"/>
    </location>
</feature>
<dbReference type="PANTHER" id="PTHR43649">
    <property type="entry name" value="ARABINOSE-BINDING PROTEIN-RELATED"/>
    <property type="match status" value="1"/>
</dbReference>
<proteinExistence type="predicted"/>
<keyword evidence="1" id="KW-0732">Signal</keyword>
<dbReference type="Proteomes" id="UP000621631">
    <property type="component" value="Unassembled WGS sequence"/>
</dbReference>
<dbReference type="CDD" id="cd13585">
    <property type="entry name" value="PBP2_TMBP_like"/>
    <property type="match status" value="1"/>
</dbReference>
<organism evidence="2 3">
    <name type="scientific">Virgibacillus halodenitrificans</name>
    <name type="common">Bacillus halodenitrificans</name>
    <dbReference type="NCBI Taxonomy" id="1482"/>
    <lineage>
        <taxon>Bacteria</taxon>
        <taxon>Bacillati</taxon>
        <taxon>Bacillota</taxon>
        <taxon>Bacilli</taxon>
        <taxon>Bacillales</taxon>
        <taxon>Bacillaceae</taxon>
        <taxon>Virgibacillus</taxon>
    </lineage>
</organism>
<evidence type="ECO:0000313" key="3">
    <source>
        <dbReference type="Proteomes" id="UP000621631"/>
    </source>
</evidence>
<feature type="chain" id="PRO_5046503882" evidence="1">
    <location>
        <begin position="23"/>
        <end position="429"/>
    </location>
</feature>
<dbReference type="PANTHER" id="PTHR43649:SF12">
    <property type="entry name" value="DIACETYLCHITOBIOSE BINDING PROTEIN DASA"/>
    <property type="match status" value="1"/>
</dbReference>
<accession>A0ABR7VPJ9</accession>
<dbReference type="PROSITE" id="PS51257">
    <property type="entry name" value="PROKAR_LIPOPROTEIN"/>
    <property type="match status" value="1"/>
</dbReference>
<gene>
    <name evidence="2" type="ORF">IC602_14655</name>
</gene>
<name>A0ABR7VPJ9_VIRHA</name>
<evidence type="ECO:0000256" key="1">
    <source>
        <dbReference type="SAM" id="SignalP"/>
    </source>
</evidence>
<dbReference type="InterPro" id="IPR006059">
    <property type="entry name" value="SBP"/>
</dbReference>
<comment type="caution">
    <text evidence="2">The sequence shown here is derived from an EMBL/GenBank/DDBJ whole genome shotgun (WGS) entry which is preliminary data.</text>
</comment>
<dbReference type="Pfam" id="PF01547">
    <property type="entry name" value="SBP_bac_1"/>
    <property type="match status" value="1"/>
</dbReference>
<protein>
    <submittedName>
        <fullName evidence="2">Sugar ABC transporter substrate-binding protein</fullName>
    </submittedName>
</protein>
<dbReference type="Gene3D" id="3.40.190.10">
    <property type="entry name" value="Periplasmic binding protein-like II"/>
    <property type="match status" value="1"/>
</dbReference>
<sequence length="429" mass="48638">MGKKCWALVMSLLIMVGLLLTACGDSEEKNTAKGDSSSEVNLKMAVFPADEETFKKAYEEFHKENPNINIEFESFPQKQYYEKIRIQLSSGIGYDLFAGQIDTMVDTGILAPLDEHIKESDMDVSGFGNMYDAMKVEDEVLGLPYRKSNWMMYYNKDLFDEKGVEYPSDDMTWAEFRELSEKMTSGKAGNKTYGAYIQQWPQTWYMSAVQDGASIIDKDLSPFKDALQNRVDLEKDGSIMSWSEQITTGAHYNAAFQKGNVAMNIIGDWHVAQLRQAEADGDISFDWDVVPIPHPEGVQKNTTLALPVGLMMNKNTKHEEAAFKALKFFTGKEGAKTFASEGYITGYVDDEIKEAYLGDGSQKPENLHYFLETKEYPEYPMLPGVKNIVVQQIYKQEGELALLGEQTVEETIKKIEERVQSEWASKYEE</sequence>
<evidence type="ECO:0000313" key="2">
    <source>
        <dbReference type="EMBL" id="MBD1223843.1"/>
    </source>
</evidence>
<dbReference type="RefSeq" id="WP_189778798.1">
    <property type="nucleotide sequence ID" value="NZ_JACWEZ010000010.1"/>
</dbReference>